<dbReference type="SFLD" id="SFLDG00179">
    <property type="entry name" value="mandelate_racemase"/>
    <property type="match status" value="1"/>
</dbReference>
<dbReference type="InterPro" id="IPR007219">
    <property type="entry name" value="XnlR_reg_dom"/>
</dbReference>
<dbReference type="PANTHER" id="PTHR47540:SF3">
    <property type="entry name" value="ZN(II)2CYS6 TRANSCRIPTION FACTOR (EUROFUNG)"/>
    <property type="match status" value="1"/>
</dbReference>
<dbReference type="Gene3D" id="3.30.390.10">
    <property type="entry name" value="Enolase-like, N-terminal domain"/>
    <property type="match status" value="1"/>
</dbReference>
<comment type="caution">
    <text evidence="9">The sequence shown here is derived from an EMBL/GenBank/DDBJ whole genome shotgun (WGS) entry which is preliminary data.</text>
</comment>
<keyword evidence="6" id="KW-0539">Nucleus</keyword>
<dbReference type="InterPro" id="IPR051711">
    <property type="entry name" value="Stress_Response_Reg"/>
</dbReference>
<comment type="subcellular location">
    <subcellularLocation>
        <location evidence="2">Nucleus</location>
    </subcellularLocation>
</comment>
<feature type="domain" description="Mandelate racemase/muconate lactonizing enzyme C-terminal" evidence="8">
    <location>
        <begin position="665"/>
        <end position="776"/>
    </location>
</feature>
<dbReference type="SUPFAM" id="SSF54826">
    <property type="entry name" value="Enolase N-terminal domain-like"/>
    <property type="match status" value="1"/>
</dbReference>
<evidence type="ECO:0000256" key="4">
    <source>
        <dbReference type="ARBA" id="ARBA00023125"/>
    </source>
</evidence>
<keyword evidence="4" id="KW-0238">DNA-binding</keyword>
<dbReference type="AlphaFoldDB" id="A0AAE8N6Y8"/>
<dbReference type="InterPro" id="IPR013341">
    <property type="entry name" value="Mandelate_racemase_N_dom"/>
</dbReference>
<evidence type="ECO:0000256" key="5">
    <source>
        <dbReference type="ARBA" id="ARBA00023163"/>
    </source>
</evidence>
<dbReference type="EMBL" id="ONZQ02000015">
    <property type="protein sequence ID" value="SPO06438.1"/>
    <property type="molecule type" value="Genomic_DNA"/>
</dbReference>
<gene>
    <name evidence="9" type="ORF">DNG_09128</name>
</gene>
<dbReference type="GO" id="GO:0008270">
    <property type="term" value="F:zinc ion binding"/>
    <property type="evidence" value="ECO:0007669"/>
    <property type="project" value="InterPro"/>
</dbReference>
<dbReference type="InterPro" id="IPR013342">
    <property type="entry name" value="Mandelate_racemase_C"/>
</dbReference>
<dbReference type="Proteomes" id="UP001187682">
    <property type="component" value="Unassembled WGS sequence"/>
</dbReference>
<reference evidence="9" key="1">
    <citation type="submission" date="2018-03" db="EMBL/GenBank/DDBJ databases">
        <authorList>
            <person name="Guldener U."/>
        </authorList>
    </citation>
    <scope>NUCLEOTIDE SEQUENCE</scope>
</reference>
<dbReference type="Gene3D" id="3.20.20.120">
    <property type="entry name" value="Enolase-like C-terminal domain"/>
    <property type="match status" value="1"/>
</dbReference>
<dbReference type="GO" id="GO:0005634">
    <property type="term" value="C:nucleus"/>
    <property type="evidence" value="ECO:0007669"/>
    <property type="project" value="UniProtKB-SubCell"/>
</dbReference>
<evidence type="ECO:0000256" key="2">
    <source>
        <dbReference type="ARBA" id="ARBA00004123"/>
    </source>
</evidence>
<dbReference type="InterPro" id="IPR036849">
    <property type="entry name" value="Enolase-like_C_sf"/>
</dbReference>
<dbReference type="Pfam" id="PF04082">
    <property type="entry name" value="Fungal_trans"/>
    <property type="match status" value="1"/>
</dbReference>
<dbReference type="SMART" id="SM00906">
    <property type="entry name" value="Fungal_trans"/>
    <property type="match status" value="1"/>
</dbReference>
<name>A0AAE8N6Y8_9PEZI</name>
<accession>A0AAE8N6Y8</accession>
<dbReference type="GO" id="GO:0045944">
    <property type="term" value="P:positive regulation of transcription by RNA polymerase II"/>
    <property type="evidence" value="ECO:0007669"/>
    <property type="project" value="TreeGrafter"/>
</dbReference>
<comment type="cofactor">
    <cofactor evidence="1">
        <name>Mg(2+)</name>
        <dbReference type="ChEBI" id="CHEBI:18420"/>
    </cofactor>
</comment>
<evidence type="ECO:0000259" key="8">
    <source>
        <dbReference type="SMART" id="SM00922"/>
    </source>
</evidence>
<dbReference type="GO" id="GO:0006351">
    <property type="term" value="P:DNA-templated transcription"/>
    <property type="evidence" value="ECO:0007669"/>
    <property type="project" value="InterPro"/>
</dbReference>
<keyword evidence="10" id="KW-1185">Reference proteome</keyword>
<dbReference type="CDD" id="cd12148">
    <property type="entry name" value="fungal_TF_MHR"/>
    <property type="match status" value="1"/>
</dbReference>
<feature type="domain" description="Xylanolytic transcriptional activator regulatory" evidence="7">
    <location>
        <begin position="171"/>
        <end position="249"/>
    </location>
</feature>
<organism evidence="9 10">
    <name type="scientific">Cephalotrichum gorgonifer</name>
    <dbReference type="NCBI Taxonomy" id="2041049"/>
    <lineage>
        <taxon>Eukaryota</taxon>
        <taxon>Fungi</taxon>
        <taxon>Dikarya</taxon>
        <taxon>Ascomycota</taxon>
        <taxon>Pezizomycotina</taxon>
        <taxon>Sordariomycetes</taxon>
        <taxon>Hypocreomycetidae</taxon>
        <taxon>Microascales</taxon>
        <taxon>Microascaceae</taxon>
        <taxon>Cephalotrichum</taxon>
    </lineage>
</organism>
<dbReference type="SUPFAM" id="SSF51604">
    <property type="entry name" value="Enolase C-terminal domain-like"/>
    <property type="match status" value="1"/>
</dbReference>
<evidence type="ECO:0000256" key="3">
    <source>
        <dbReference type="ARBA" id="ARBA00023015"/>
    </source>
</evidence>
<evidence type="ECO:0008006" key="11">
    <source>
        <dbReference type="Google" id="ProtNLM"/>
    </source>
</evidence>
<dbReference type="SMART" id="SM00922">
    <property type="entry name" value="MR_MLE"/>
    <property type="match status" value="1"/>
</dbReference>
<dbReference type="PANTHER" id="PTHR47540">
    <property type="entry name" value="THIAMINE REPRESSIBLE GENES REGULATORY PROTEIN THI5"/>
    <property type="match status" value="1"/>
</dbReference>
<dbReference type="Pfam" id="PF02746">
    <property type="entry name" value="MR_MLE_N"/>
    <property type="match status" value="1"/>
</dbReference>
<evidence type="ECO:0000313" key="10">
    <source>
        <dbReference type="Proteomes" id="UP001187682"/>
    </source>
</evidence>
<dbReference type="GO" id="GO:0043565">
    <property type="term" value="F:sequence-specific DNA binding"/>
    <property type="evidence" value="ECO:0007669"/>
    <property type="project" value="TreeGrafter"/>
</dbReference>
<dbReference type="InterPro" id="IPR029065">
    <property type="entry name" value="Enolase_C-like"/>
</dbReference>
<proteinExistence type="predicted"/>
<evidence type="ECO:0000256" key="6">
    <source>
        <dbReference type="ARBA" id="ARBA00023242"/>
    </source>
</evidence>
<sequence>MQGHFVGASSGLAFLIRLQRRLQQDAGSVAETSVFTLGDAVLPEFDELAFSLPSREESESLIKTYFELASPTYRFLHRPTVELWIREVYEQGGISGRNSRSKYAVVLTVFAQAIRYTGEKSNTADAHTGVAYFQAAERQLYRETESASLTSIQALLGCCFYVLTRSRLNHCWTLFGTTARLIQALGLHRKKTKFDSGTGDADLIESECRKRLFWCAFNLDKYLSAIFGRPCAFNDDDVDQDMPALVEDEALTSDTMSVAKQNNMNVMLGPVNHQRLGRILSTILRRLYGIKPLDRATKFKIIGEIGVEAEAWRDQLPAFLDPDKVDSRLLKPLFQRQSNLLTLAFGHARILLYRPCLFGEYPHREAAEETKANIRRCLDAAMSIVDTVDRMVEARQFYADSWFSHYQAFCAVVVLYTYTIRSRAEDASAWAVYFRAAERCQGQIVAVDGFDTLAQRFFVIMEEFRLEVVRLLQRAAQAELLGGTPLATGAVADEQQAPPRSESVMPGPEAASWLWEPSQVDPMGFLDLQNWEQLDLLMTVKEQIIESVEPLHVGQFMFCRVTTNHGIVGYGEAGIWGHIEAAATCIKRFAEYLIGKRAFDIEHHWNVMHRFSYFQGLAINAAISSIDIALWDVKGKALGVPIYELLGGACRTKARVYGHIYESTIEKVLEECKRKMDLGFTAFGHINPFLDEGVDQVYFKTHVRKMQDAIDNVKRMREVVGDKVDLLVELHRRLTPAEAVTFCEGIKETHPMLVEDPIRPENADAMARVAHRIPVPIGTGERFCTIYEFQALLARDAVEYARVDVAVCGGITGAKKVAAMAEAHHVQIVPHNPLSPIGLAACLQVAAAIPNFAIQEYATGFEAGVFESRSEHLGSDIVDYVPIPKEGFVDIPTGPGLGVNLVPKAQSIRPPLVQPIKMCPHKDGFIVDQ</sequence>
<dbReference type="InterPro" id="IPR029017">
    <property type="entry name" value="Enolase-like_N"/>
</dbReference>
<keyword evidence="3" id="KW-0805">Transcription regulation</keyword>
<dbReference type="SFLD" id="SFLDS00001">
    <property type="entry name" value="Enolase"/>
    <property type="match status" value="1"/>
</dbReference>
<dbReference type="CDD" id="cd03316">
    <property type="entry name" value="MR_like"/>
    <property type="match status" value="1"/>
</dbReference>
<dbReference type="Pfam" id="PF13378">
    <property type="entry name" value="MR_MLE_C"/>
    <property type="match status" value="1"/>
</dbReference>
<evidence type="ECO:0000313" key="9">
    <source>
        <dbReference type="EMBL" id="SPO06438.1"/>
    </source>
</evidence>
<protein>
    <recommendedName>
        <fullName evidence="11">Mandelate racemase/muconate lactonizing enzyme C-terminal domain-containing protein</fullName>
    </recommendedName>
</protein>
<evidence type="ECO:0000259" key="7">
    <source>
        <dbReference type="SMART" id="SM00906"/>
    </source>
</evidence>
<keyword evidence="5" id="KW-0804">Transcription</keyword>
<evidence type="ECO:0000256" key="1">
    <source>
        <dbReference type="ARBA" id="ARBA00001946"/>
    </source>
</evidence>